<feature type="domain" description="Rieske" evidence="5">
    <location>
        <begin position="11"/>
        <end position="108"/>
    </location>
</feature>
<dbReference type="PANTHER" id="PTHR21496:SF23">
    <property type="entry name" value="3-PHENYLPROPIONATE_CINNAMIC ACID DIOXYGENASE FERREDOXIN SUBUNIT"/>
    <property type="match status" value="1"/>
</dbReference>
<keyword evidence="3" id="KW-0408">Iron</keyword>
<reference evidence="6 7" key="1">
    <citation type="submission" date="2018-09" db="EMBL/GenBank/DDBJ databases">
        <authorList>
            <person name="Zhu H."/>
        </authorList>
    </citation>
    <scope>NUCLEOTIDE SEQUENCE [LARGE SCALE GENOMIC DNA]</scope>
    <source>
        <strain evidence="6 7">K1S02-61</strain>
    </source>
</reference>
<dbReference type="Gene3D" id="2.102.10.10">
    <property type="entry name" value="Rieske [2Fe-2S] iron-sulphur domain"/>
    <property type="match status" value="1"/>
</dbReference>
<keyword evidence="2" id="KW-0479">Metal-binding</keyword>
<proteinExistence type="predicted"/>
<dbReference type="PROSITE" id="PS51296">
    <property type="entry name" value="RIESKE"/>
    <property type="match status" value="1"/>
</dbReference>
<keyword evidence="7" id="KW-1185">Reference proteome</keyword>
<sequence length="110" mass="11970">MSAQVTEQQLVQVCTVTDLADGEIFKAEIADLGKFAIYRVGDAFFASDDRCTHAEASLSDEGYLEGFTVVCSWHDGAFDIRTGEVKALPCGKALRTYPVVVREGAVYLTI</sequence>
<dbReference type="InterPro" id="IPR017941">
    <property type="entry name" value="Rieske_2Fe-2S"/>
</dbReference>
<dbReference type="PANTHER" id="PTHR21496">
    <property type="entry name" value="FERREDOXIN-RELATED"/>
    <property type="match status" value="1"/>
</dbReference>
<dbReference type="RefSeq" id="WP_119813260.1">
    <property type="nucleotide sequence ID" value="NZ_QYUP01000198.1"/>
</dbReference>
<keyword evidence="4" id="KW-0411">Iron-sulfur</keyword>
<dbReference type="Pfam" id="PF00355">
    <property type="entry name" value="Rieske"/>
    <property type="match status" value="1"/>
</dbReference>
<evidence type="ECO:0000313" key="6">
    <source>
        <dbReference type="EMBL" id="RJG08285.1"/>
    </source>
</evidence>
<dbReference type="OrthoDB" id="9769355at2"/>
<gene>
    <name evidence="6" type="ORF">D3872_24770</name>
</gene>
<evidence type="ECO:0000256" key="2">
    <source>
        <dbReference type="ARBA" id="ARBA00022723"/>
    </source>
</evidence>
<protein>
    <submittedName>
        <fullName evidence="6">Non-heme iron oxygenase ferredoxin subunit</fullName>
    </submittedName>
</protein>
<evidence type="ECO:0000256" key="4">
    <source>
        <dbReference type="ARBA" id="ARBA00023014"/>
    </source>
</evidence>
<evidence type="ECO:0000313" key="7">
    <source>
        <dbReference type="Proteomes" id="UP000284006"/>
    </source>
</evidence>
<evidence type="ECO:0000259" key="5">
    <source>
        <dbReference type="PROSITE" id="PS51296"/>
    </source>
</evidence>
<dbReference type="InterPro" id="IPR036922">
    <property type="entry name" value="Rieske_2Fe-2S_sf"/>
</dbReference>
<dbReference type="GO" id="GO:0051537">
    <property type="term" value="F:2 iron, 2 sulfur cluster binding"/>
    <property type="evidence" value="ECO:0007669"/>
    <property type="project" value="UniProtKB-KW"/>
</dbReference>
<accession>A0A418X704</accession>
<name>A0A418X704_9BURK</name>
<dbReference type="EMBL" id="QYUP01000198">
    <property type="protein sequence ID" value="RJG08285.1"/>
    <property type="molecule type" value="Genomic_DNA"/>
</dbReference>
<evidence type="ECO:0000256" key="3">
    <source>
        <dbReference type="ARBA" id="ARBA00023004"/>
    </source>
</evidence>
<dbReference type="CDD" id="cd03528">
    <property type="entry name" value="Rieske_RO_ferredoxin"/>
    <property type="match status" value="1"/>
</dbReference>
<dbReference type="Proteomes" id="UP000284006">
    <property type="component" value="Unassembled WGS sequence"/>
</dbReference>
<dbReference type="AlphaFoldDB" id="A0A418X704"/>
<comment type="caution">
    <text evidence="6">The sequence shown here is derived from an EMBL/GenBank/DDBJ whole genome shotgun (WGS) entry which is preliminary data.</text>
</comment>
<dbReference type="GO" id="GO:0046872">
    <property type="term" value="F:metal ion binding"/>
    <property type="evidence" value="ECO:0007669"/>
    <property type="project" value="UniProtKB-KW"/>
</dbReference>
<organism evidence="6 7">
    <name type="scientific">Massilia cavernae</name>
    <dbReference type="NCBI Taxonomy" id="2320864"/>
    <lineage>
        <taxon>Bacteria</taxon>
        <taxon>Pseudomonadati</taxon>
        <taxon>Pseudomonadota</taxon>
        <taxon>Betaproteobacteria</taxon>
        <taxon>Burkholderiales</taxon>
        <taxon>Oxalobacteraceae</taxon>
        <taxon>Telluria group</taxon>
        <taxon>Massilia</taxon>
    </lineage>
</organism>
<dbReference type="SUPFAM" id="SSF50022">
    <property type="entry name" value="ISP domain"/>
    <property type="match status" value="1"/>
</dbReference>
<evidence type="ECO:0000256" key="1">
    <source>
        <dbReference type="ARBA" id="ARBA00022714"/>
    </source>
</evidence>
<keyword evidence="1" id="KW-0001">2Fe-2S</keyword>